<dbReference type="GO" id="GO:0032993">
    <property type="term" value="C:protein-DNA complex"/>
    <property type="evidence" value="ECO:0007669"/>
    <property type="project" value="TreeGrafter"/>
</dbReference>
<organism evidence="8 9">
    <name type="scientific">Salinimicrobium catena</name>
    <dbReference type="NCBI Taxonomy" id="390640"/>
    <lineage>
        <taxon>Bacteria</taxon>
        <taxon>Pseudomonadati</taxon>
        <taxon>Bacteroidota</taxon>
        <taxon>Flavobacteriia</taxon>
        <taxon>Flavobacteriales</taxon>
        <taxon>Flavobacteriaceae</taxon>
        <taxon>Salinimicrobium</taxon>
    </lineage>
</organism>
<dbReference type="OrthoDB" id="9789181at2"/>
<evidence type="ECO:0000256" key="5">
    <source>
        <dbReference type="ARBA" id="ARBA00023163"/>
    </source>
</evidence>
<dbReference type="Proteomes" id="UP000199448">
    <property type="component" value="Unassembled WGS sequence"/>
</dbReference>
<gene>
    <name evidence="8" type="ORF">SAMN04488034_102176</name>
</gene>
<keyword evidence="4" id="KW-0238">DNA-binding</keyword>
<protein>
    <submittedName>
        <fullName evidence="8">Response regulator receiver domain-containing protein</fullName>
    </submittedName>
</protein>
<keyword evidence="1 6" id="KW-0597">Phosphoprotein</keyword>
<evidence type="ECO:0000259" key="7">
    <source>
        <dbReference type="PROSITE" id="PS50110"/>
    </source>
</evidence>
<name>A0A1H5L7W6_9FLAO</name>
<dbReference type="SUPFAM" id="SSF52172">
    <property type="entry name" value="CheY-like"/>
    <property type="match status" value="1"/>
</dbReference>
<sequence length="120" mass="13392">MKILLAEDDLLTRKSLTYFLESKKYEVIHASDGEIALDLLRSQSFDLIITDLNMPKIGGLQLIDIIRTELSLETPVIVLTASGVEQTELDAFAIGASEFISKPFSPSVLNMRIQRLVPQE</sequence>
<evidence type="ECO:0000313" key="9">
    <source>
        <dbReference type="Proteomes" id="UP000199448"/>
    </source>
</evidence>
<evidence type="ECO:0000256" key="6">
    <source>
        <dbReference type="PROSITE-ProRule" id="PRU00169"/>
    </source>
</evidence>
<dbReference type="RefSeq" id="WP_093112514.1">
    <property type="nucleotide sequence ID" value="NZ_FNGG01000002.1"/>
</dbReference>
<dbReference type="GO" id="GO:0000156">
    <property type="term" value="F:phosphorelay response regulator activity"/>
    <property type="evidence" value="ECO:0007669"/>
    <property type="project" value="TreeGrafter"/>
</dbReference>
<dbReference type="STRING" id="390640.SAMN04488034_102176"/>
<keyword evidence="3" id="KW-0805">Transcription regulation</keyword>
<evidence type="ECO:0000256" key="1">
    <source>
        <dbReference type="ARBA" id="ARBA00022553"/>
    </source>
</evidence>
<feature type="domain" description="Response regulatory" evidence="7">
    <location>
        <begin position="2"/>
        <end position="117"/>
    </location>
</feature>
<dbReference type="Pfam" id="PF00072">
    <property type="entry name" value="Response_reg"/>
    <property type="match status" value="1"/>
</dbReference>
<reference evidence="8 9" key="1">
    <citation type="submission" date="2016-10" db="EMBL/GenBank/DDBJ databases">
        <authorList>
            <person name="de Groot N.N."/>
        </authorList>
    </citation>
    <scope>NUCLEOTIDE SEQUENCE [LARGE SCALE GENOMIC DNA]</scope>
    <source>
        <strain evidence="8 9">DSM 23553</strain>
    </source>
</reference>
<keyword evidence="2" id="KW-0902">Two-component regulatory system</keyword>
<dbReference type="AlphaFoldDB" id="A0A1H5L7W6"/>
<dbReference type="Gene3D" id="3.40.50.2300">
    <property type="match status" value="1"/>
</dbReference>
<dbReference type="PROSITE" id="PS50110">
    <property type="entry name" value="RESPONSE_REGULATORY"/>
    <property type="match status" value="1"/>
</dbReference>
<dbReference type="InterPro" id="IPR039420">
    <property type="entry name" value="WalR-like"/>
</dbReference>
<dbReference type="GO" id="GO:0006355">
    <property type="term" value="P:regulation of DNA-templated transcription"/>
    <property type="evidence" value="ECO:0007669"/>
    <property type="project" value="TreeGrafter"/>
</dbReference>
<dbReference type="EMBL" id="FNUG01000002">
    <property type="protein sequence ID" value="SEE73192.1"/>
    <property type="molecule type" value="Genomic_DNA"/>
</dbReference>
<dbReference type="PANTHER" id="PTHR48111">
    <property type="entry name" value="REGULATOR OF RPOS"/>
    <property type="match status" value="1"/>
</dbReference>
<keyword evidence="9" id="KW-1185">Reference proteome</keyword>
<dbReference type="InterPro" id="IPR001789">
    <property type="entry name" value="Sig_transdc_resp-reg_receiver"/>
</dbReference>
<evidence type="ECO:0000256" key="3">
    <source>
        <dbReference type="ARBA" id="ARBA00023015"/>
    </source>
</evidence>
<dbReference type="GO" id="GO:0000976">
    <property type="term" value="F:transcription cis-regulatory region binding"/>
    <property type="evidence" value="ECO:0007669"/>
    <property type="project" value="TreeGrafter"/>
</dbReference>
<proteinExistence type="predicted"/>
<dbReference type="InterPro" id="IPR011006">
    <property type="entry name" value="CheY-like_superfamily"/>
</dbReference>
<dbReference type="SMART" id="SM00448">
    <property type="entry name" value="REC"/>
    <property type="match status" value="1"/>
</dbReference>
<evidence type="ECO:0000313" key="8">
    <source>
        <dbReference type="EMBL" id="SEE73192.1"/>
    </source>
</evidence>
<keyword evidence="5" id="KW-0804">Transcription</keyword>
<feature type="modified residue" description="4-aspartylphosphate" evidence="6">
    <location>
        <position position="51"/>
    </location>
</feature>
<accession>A0A1H5L7W6</accession>
<dbReference type="PANTHER" id="PTHR48111:SF1">
    <property type="entry name" value="TWO-COMPONENT RESPONSE REGULATOR ORR33"/>
    <property type="match status" value="1"/>
</dbReference>
<dbReference type="CDD" id="cd17574">
    <property type="entry name" value="REC_OmpR"/>
    <property type="match status" value="1"/>
</dbReference>
<evidence type="ECO:0000256" key="4">
    <source>
        <dbReference type="ARBA" id="ARBA00023125"/>
    </source>
</evidence>
<dbReference type="GO" id="GO:0005829">
    <property type="term" value="C:cytosol"/>
    <property type="evidence" value="ECO:0007669"/>
    <property type="project" value="TreeGrafter"/>
</dbReference>
<evidence type="ECO:0000256" key="2">
    <source>
        <dbReference type="ARBA" id="ARBA00023012"/>
    </source>
</evidence>